<dbReference type="EMBL" id="MU277199">
    <property type="protein sequence ID" value="KAI0064353.1"/>
    <property type="molecule type" value="Genomic_DNA"/>
</dbReference>
<reference evidence="1" key="2">
    <citation type="journal article" date="2022" name="New Phytol.">
        <title>Evolutionary transition to the ectomycorrhizal habit in the genomes of a hyperdiverse lineage of mushroom-forming fungi.</title>
        <authorList>
            <person name="Looney B."/>
            <person name="Miyauchi S."/>
            <person name="Morin E."/>
            <person name="Drula E."/>
            <person name="Courty P.E."/>
            <person name="Kohler A."/>
            <person name="Kuo A."/>
            <person name="LaButti K."/>
            <person name="Pangilinan J."/>
            <person name="Lipzen A."/>
            <person name="Riley R."/>
            <person name="Andreopoulos W."/>
            <person name="He G."/>
            <person name="Johnson J."/>
            <person name="Nolan M."/>
            <person name="Tritt A."/>
            <person name="Barry K.W."/>
            <person name="Grigoriev I.V."/>
            <person name="Nagy L.G."/>
            <person name="Hibbett D."/>
            <person name="Henrissat B."/>
            <person name="Matheny P.B."/>
            <person name="Labbe J."/>
            <person name="Martin F.M."/>
        </authorList>
    </citation>
    <scope>NUCLEOTIDE SEQUENCE</scope>
    <source>
        <strain evidence="1">HHB10654</strain>
    </source>
</reference>
<name>A0ACB8T750_9AGAM</name>
<gene>
    <name evidence="1" type="ORF">BV25DRAFT_311737</name>
</gene>
<sequence>MRGDNANASKTKRLHYRTRRQNRHLPGRFSRPVSPAFSSSSESGGVGSAPAGPHVAGRLVCRPGADSRRSRAGPQLVGGLALALVYEPRRSGAGCAGLGGASSPSASDAFPSISALFASNSGGAPFASNSGGAPFASNVGSAPLASNSATPSPSGLAPALAARVGLGGVTPPLPMARPPTTRTASAPATHGPGPAPSSAPASSTSASVQSGARTGSARAGAGSRYVSTAELLFVGSVPVGRDVESVLAMRDREAGDGSEDGANTALGERVLEEEEARVVVVERRNASSLATRGGEGRADGRTCTRCALGVLNDGAGASESDESGGVAGRYTELRPRPARLCTDARKTDVRRGGVLVPLALELALRYDGRWAGGAARKGLARVVSRMVSRRMSLSGAVRGSTWMSASSGRWAASPSATPTRIGDAERAYWVDSRLALRARAGSGSDSWRVSRAGPGAARQARATRAAHSRTAERRRVPVGGSERARMRRAGVASKEFVSREKDSGVGVARMRREAARWGECRKAARSEGVGSVQALSVVSAIGRV</sequence>
<protein>
    <submittedName>
        <fullName evidence="1">Uncharacterized protein</fullName>
    </submittedName>
</protein>
<organism evidence="1 2">
    <name type="scientific">Artomyces pyxidatus</name>
    <dbReference type="NCBI Taxonomy" id="48021"/>
    <lineage>
        <taxon>Eukaryota</taxon>
        <taxon>Fungi</taxon>
        <taxon>Dikarya</taxon>
        <taxon>Basidiomycota</taxon>
        <taxon>Agaricomycotina</taxon>
        <taxon>Agaricomycetes</taxon>
        <taxon>Russulales</taxon>
        <taxon>Auriscalpiaceae</taxon>
        <taxon>Artomyces</taxon>
    </lineage>
</organism>
<keyword evidence="2" id="KW-1185">Reference proteome</keyword>
<evidence type="ECO:0000313" key="2">
    <source>
        <dbReference type="Proteomes" id="UP000814140"/>
    </source>
</evidence>
<accession>A0ACB8T750</accession>
<reference evidence="1" key="1">
    <citation type="submission" date="2021-03" db="EMBL/GenBank/DDBJ databases">
        <authorList>
            <consortium name="DOE Joint Genome Institute"/>
            <person name="Ahrendt S."/>
            <person name="Looney B.P."/>
            <person name="Miyauchi S."/>
            <person name="Morin E."/>
            <person name="Drula E."/>
            <person name="Courty P.E."/>
            <person name="Chicoki N."/>
            <person name="Fauchery L."/>
            <person name="Kohler A."/>
            <person name="Kuo A."/>
            <person name="Labutti K."/>
            <person name="Pangilinan J."/>
            <person name="Lipzen A."/>
            <person name="Riley R."/>
            <person name="Andreopoulos W."/>
            <person name="He G."/>
            <person name="Johnson J."/>
            <person name="Barry K.W."/>
            <person name="Grigoriev I.V."/>
            <person name="Nagy L."/>
            <person name="Hibbett D."/>
            <person name="Henrissat B."/>
            <person name="Matheny P.B."/>
            <person name="Labbe J."/>
            <person name="Martin F."/>
        </authorList>
    </citation>
    <scope>NUCLEOTIDE SEQUENCE</scope>
    <source>
        <strain evidence="1">HHB10654</strain>
    </source>
</reference>
<comment type="caution">
    <text evidence="1">The sequence shown here is derived from an EMBL/GenBank/DDBJ whole genome shotgun (WGS) entry which is preliminary data.</text>
</comment>
<proteinExistence type="predicted"/>
<evidence type="ECO:0000313" key="1">
    <source>
        <dbReference type="EMBL" id="KAI0064353.1"/>
    </source>
</evidence>
<dbReference type="Proteomes" id="UP000814140">
    <property type="component" value="Unassembled WGS sequence"/>
</dbReference>